<dbReference type="GeneID" id="28948713"/>
<evidence type="ECO:0000256" key="1">
    <source>
        <dbReference type="SAM" id="MobiDB-lite"/>
    </source>
</evidence>
<protein>
    <submittedName>
        <fullName evidence="2">Uncharacterized protein</fullName>
    </submittedName>
</protein>
<dbReference type="VEuPathDB" id="FungiDB:FOXG_06936"/>
<feature type="region of interest" description="Disordered" evidence="1">
    <location>
        <begin position="1"/>
        <end position="56"/>
    </location>
</feature>
<feature type="compositionally biased region" description="Polar residues" evidence="1">
    <location>
        <begin position="21"/>
        <end position="31"/>
    </location>
</feature>
<gene>
    <name evidence="2" type="ORF">FOXG_06936</name>
</gene>
<evidence type="ECO:0000313" key="3">
    <source>
        <dbReference type="Proteomes" id="UP000009097"/>
    </source>
</evidence>
<organism evidence="2 3">
    <name type="scientific">Fusarium oxysporum f. sp. lycopersici (strain 4287 / CBS 123668 / FGSC 9935 / NRRL 34936)</name>
    <name type="common">Fusarium vascular wilt of tomato</name>
    <dbReference type="NCBI Taxonomy" id="426428"/>
    <lineage>
        <taxon>Eukaryota</taxon>
        <taxon>Fungi</taxon>
        <taxon>Dikarya</taxon>
        <taxon>Ascomycota</taxon>
        <taxon>Pezizomycotina</taxon>
        <taxon>Sordariomycetes</taxon>
        <taxon>Hypocreomycetidae</taxon>
        <taxon>Hypocreales</taxon>
        <taxon>Nectriaceae</taxon>
        <taxon>Fusarium</taxon>
        <taxon>Fusarium oxysporum species complex</taxon>
    </lineage>
</organism>
<reference evidence="2" key="1">
    <citation type="submission" date="2007-04" db="EMBL/GenBank/DDBJ databases">
        <authorList>
            <consortium name="The Broad Institute Genome Sequencing Platform"/>
            <person name="Birren B."/>
            <person name="Lander E."/>
            <person name="Galagan J."/>
            <person name="Nusbaum C."/>
            <person name="Devon K."/>
            <person name="Ma L.-J."/>
            <person name="Jaffe D."/>
            <person name="Butler J."/>
            <person name="Alvarez P."/>
            <person name="Gnerre S."/>
            <person name="Grabherr M."/>
            <person name="Kleber M."/>
            <person name="Mauceli E."/>
            <person name="Brockman W."/>
            <person name="MacCallum I.A."/>
            <person name="Young S."/>
            <person name="LaButti K."/>
            <person name="DeCaprio D."/>
            <person name="Crawford M."/>
            <person name="Koehrsen M."/>
            <person name="Engels R."/>
            <person name="Montgomery P."/>
            <person name="Pearson M."/>
            <person name="Howarth C."/>
            <person name="Larson L."/>
            <person name="White J."/>
            <person name="O'Leary S."/>
            <person name="Kodira C."/>
            <person name="Zeng Q."/>
            <person name="Yandava C."/>
            <person name="Alvarado L."/>
            <person name="Kistler C."/>
            <person name="Shim W.-B."/>
            <person name="Kang S."/>
            <person name="Woloshuk C."/>
        </authorList>
    </citation>
    <scope>NUCLEOTIDE SEQUENCE</scope>
    <source>
        <strain evidence="2">4287</strain>
    </source>
</reference>
<evidence type="ECO:0000313" key="2">
    <source>
        <dbReference type="EMBL" id="KNB04973.1"/>
    </source>
</evidence>
<sequence length="189" mass="21333">MRLDRRQTRTGMSASGILKRYTNSESATRPRNSFERTTSDSISSTATRARVESGPPCSRMTACWTRTQRLAKHTSPVVLHETFICKATDANYALKEDYLDGGRNTQIAMCPTAHRFHREDHYVHCSKVAGFHKDNWSHSSLDQIFARNPQKSVSVRPRLPYLSFVLLTLIHQSQIDTNLAAVCCQGNSC</sequence>
<dbReference type="KEGG" id="fox:FOXG_06936"/>
<proteinExistence type="predicted"/>
<dbReference type="RefSeq" id="XP_018243018.1">
    <property type="nucleotide sequence ID" value="XM_018385576.1"/>
</dbReference>
<dbReference type="EMBL" id="DS231702">
    <property type="protein sequence ID" value="KNB04973.1"/>
    <property type="molecule type" value="Genomic_DNA"/>
</dbReference>
<dbReference type="AlphaFoldDB" id="A0A0J9V1E2"/>
<name>A0A0J9V1E2_FUSO4</name>
<dbReference type="Proteomes" id="UP000009097">
    <property type="component" value="Unassembled WGS sequence"/>
</dbReference>
<accession>A0A0J9V1E2</accession>
<reference evidence="2" key="2">
    <citation type="journal article" date="2010" name="Nature">
        <title>Comparative genomics reveals mobile pathogenicity chromosomes in Fusarium.</title>
        <authorList>
            <person name="Ma L.J."/>
            <person name="van der Does H.C."/>
            <person name="Borkovich K.A."/>
            <person name="Coleman J.J."/>
            <person name="Daboussi M.J."/>
            <person name="Di Pietro A."/>
            <person name="Dufresne M."/>
            <person name="Freitag M."/>
            <person name="Grabherr M."/>
            <person name="Henrissat B."/>
            <person name="Houterman P.M."/>
            <person name="Kang S."/>
            <person name="Shim W.B."/>
            <person name="Woloshuk C."/>
            <person name="Xie X."/>
            <person name="Xu J.R."/>
            <person name="Antoniw J."/>
            <person name="Baker S.E."/>
            <person name="Bluhm B.H."/>
            <person name="Breakspear A."/>
            <person name="Brown D.W."/>
            <person name="Butchko R.A."/>
            <person name="Chapman S."/>
            <person name="Coulson R."/>
            <person name="Coutinho P.M."/>
            <person name="Danchin E.G."/>
            <person name="Diener A."/>
            <person name="Gale L.R."/>
            <person name="Gardiner D.M."/>
            <person name="Goff S."/>
            <person name="Hammond-Kosack K.E."/>
            <person name="Hilburn K."/>
            <person name="Hua-Van A."/>
            <person name="Jonkers W."/>
            <person name="Kazan K."/>
            <person name="Kodira C.D."/>
            <person name="Koehrsen M."/>
            <person name="Kumar L."/>
            <person name="Lee Y.H."/>
            <person name="Li L."/>
            <person name="Manners J.M."/>
            <person name="Miranda-Saavedra D."/>
            <person name="Mukherjee M."/>
            <person name="Park G."/>
            <person name="Park J."/>
            <person name="Park S.Y."/>
            <person name="Proctor R.H."/>
            <person name="Regev A."/>
            <person name="Ruiz-Roldan M.C."/>
            <person name="Sain D."/>
            <person name="Sakthikumar S."/>
            <person name="Sykes S."/>
            <person name="Schwartz D.C."/>
            <person name="Turgeon B.G."/>
            <person name="Wapinski I."/>
            <person name="Yoder O."/>
            <person name="Young S."/>
            <person name="Zeng Q."/>
            <person name="Zhou S."/>
            <person name="Galagan J."/>
            <person name="Cuomo C.A."/>
            <person name="Kistler H.C."/>
            <person name="Rep M."/>
        </authorList>
    </citation>
    <scope>NUCLEOTIDE SEQUENCE [LARGE SCALE GENOMIC DNA]</scope>
    <source>
        <strain evidence="2">4287</strain>
    </source>
</reference>